<accession>A0ABW8UQ19</accession>
<evidence type="ECO:0000256" key="2">
    <source>
        <dbReference type="ARBA" id="ARBA00022649"/>
    </source>
</evidence>
<gene>
    <name evidence="8" type="ORF">ACERZ8_03510</name>
</gene>
<keyword evidence="1" id="KW-0678">Repressor</keyword>
<dbReference type="Proteomes" id="UP001627408">
    <property type="component" value="Unassembled WGS sequence"/>
</dbReference>
<dbReference type="Pfam" id="PF08681">
    <property type="entry name" value="TacA1"/>
    <property type="match status" value="1"/>
</dbReference>
<evidence type="ECO:0000313" key="9">
    <source>
        <dbReference type="Proteomes" id="UP001627408"/>
    </source>
</evidence>
<dbReference type="PANTHER" id="PTHR35401">
    <property type="entry name" value="COPG FAMILY HELIX-TURN-HELIX PROTEIN-RELATED-RELATED"/>
    <property type="match status" value="1"/>
</dbReference>
<reference evidence="8 9" key="1">
    <citation type="submission" date="2024-08" db="EMBL/GenBank/DDBJ databases">
        <title>Tateyamaria sp. nov., isolated from marine algae.</title>
        <authorList>
            <person name="Choi B.J."/>
            <person name="Kim J.M."/>
            <person name="Lee J.K."/>
            <person name="Choi D.G."/>
            <person name="Bayburt H."/>
            <person name="Baek J.H."/>
            <person name="Han D.M."/>
            <person name="Jeon C.O."/>
        </authorList>
    </citation>
    <scope>NUCLEOTIDE SEQUENCE [LARGE SCALE GENOMIC DNA]</scope>
    <source>
        <strain evidence="8 9">KMU-156</strain>
    </source>
</reference>
<evidence type="ECO:0000256" key="1">
    <source>
        <dbReference type="ARBA" id="ARBA00022491"/>
    </source>
</evidence>
<dbReference type="EMBL" id="JBHDIY010000002">
    <property type="protein sequence ID" value="MFL4468980.1"/>
    <property type="molecule type" value="Genomic_DNA"/>
</dbReference>
<dbReference type="SUPFAM" id="SSF47598">
    <property type="entry name" value="Ribbon-helix-helix"/>
    <property type="match status" value="1"/>
</dbReference>
<name>A0ABW8UQ19_9RHOB</name>
<dbReference type="InterPro" id="IPR014795">
    <property type="entry name" value="TacA_1-like"/>
</dbReference>
<evidence type="ECO:0000256" key="4">
    <source>
        <dbReference type="ARBA" id="ARBA00023125"/>
    </source>
</evidence>
<protein>
    <submittedName>
        <fullName evidence="8">DUF1778 domain-containing protein</fullName>
    </submittedName>
</protein>
<keyword evidence="5" id="KW-0804">Transcription</keyword>
<evidence type="ECO:0000256" key="5">
    <source>
        <dbReference type="ARBA" id="ARBA00023163"/>
    </source>
</evidence>
<keyword evidence="2" id="KW-1277">Toxin-antitoxin system</keyword>
<feature type="region of interest" description="Disordered" evidence="7">
    <location>
        <begin position="1"/>
        <end position="21"/>
    </location>
</feature>
<comment type="similarity">
    <text evidence="6">Belongs to the TacA antitoxin family.</text>
</comment>
<evidence type="ECO:0000256" key="7">
    <source>
        <dbReference type="SAM" id="MobiDB-lite"/>
    </source>
</evidence>
<evidence type="ECO:0000256" key="3">
    <source>
        <dbReference type="ARBA" id="ARBA00023015"/>
    </source>
</evidence>
<organism evidence="8 9">
    <name type="scientific">Tateyamaria armeniaca</name>
    <dbReference type="NCBI Taxonomy" id="2518930"/>
    <lineage>
        <taxon>Bacteria</taxon>
        <taxon>Pseudomonadati</taxon>
        <taxon>Pseudomonadota</taxon>
        <taxon>Alphaproteobacteria</taxon>
        <taxon>Rhodobacterales</taxon>
        <taxon>Roseobacteraceae</taxon>
        <taxon>Tateyamaria</taxon>
    </lineage>
</organism>
<proteinExistence type="inferred from homology"/>
<dbReference type="InterPro" id="IPR010985">
    <property type="entry name" value="Ribbon_hlx_hlx"/>
</dbReference>
<keyword evidence="4" id="KW-0238">DNA-binding</keyword>
<evidence type="ECO:0000256" key="6">
    <source>
        <dbReference type="ARBA" id="ARBA00049988"/>
    </source>
</evidence>
<dbReference type="PANTHER" id="PTHR35401:SF1">
    <property type="entry name" value="CYTOPLASMIC PROTEIN"/>
    <property type="match status" value="1"/>
</dbReference>
<feature type="compositionally biased region" description="Basic and acidic residues" evidence="7">
    <location>
        <begin position="1"/>
        <end position="14"/>
    </location>
</feature>
<keyword evidence="9" id="KW-1185">Reference proteome</keyword>
<sequence>MSEKKKSHVSRDGPKLSMRISMDDRGLIDSAAAVARKSRTEFMVDSARRAAVDTLLDARAFQLDEEQTERLDELLSNPPASVEKLRRLMASRAPWEK</sequence>
<comment type="caution">
    <text evidence="8">The sequence shown here is derived from an EMBL/GenBank/DDBJ whole genome shotgun (WGS) entry which is preliminary data.</text>
</comment>
<dbReference type="Gene3D" id="1.20.5.780">
    <property type="entry name" value="Single helix bin"/>
    <property type="match status" value="1"/>
</dbReference>
<dbReference type="RefSeq" id="WP_407590735.1">
    <property type="nucleotide sequence ID" value="NZ_JBHDIY010000002.1"/>
</dbReference>
<evidence type="ECO:0000313" key="8">
    <source>
        <dbReference type="EMBL" id="MFL4468980.1"/>
    </source>
</evidence>
<keyword evidence="3" id="KW-0805">Transcription regulation</keyword>